<dbReference type="SUPFAM" id="SSF81324">
    <property type="entry name" value="Voltage-gated potassium channels"/>
    <property type="match status" value="1"/>
</dbReference>
<dbReference type="GO" id="GO:0009566">
    <property type="term" value="P:fertilization"/>
    <property type="evidence" value="ECO:0007669"/>
    <property type="project" value="TreeGrafter"/>
</dbReference>
<keyword evidence="2 6" id="KW-0812">Transmembrane</keyword>
<keyword evidence="3 6" id="KW-1133">Transmembrane helix</keyword>
<comment type="caution">
    <text evidence="8">The sequence shown here is derived from an EMBL/GenBank/DDBJ whole genome shotgun (WGS) entry which is preliminary data.</text>
</comment>
<gene>
    <name evidence="8" type="ORF">J1605_015082</name>
</gene>
<dbReference type="AlphaFoldDB" id="A0AB34GDM9"/>
<evidence type="ECO:0000256" key="2">
    <source>
        <dbReference type="ARBA" id="ARBA00022692"/>
    </source>
</evidence>
<evidence type="ECO:0000313" key="8">
    <source>
        <dbReference type="EMBL" id="KAJ8776905.1"/>
    </source>
</evidence>
<evidence type="ECO:0000259" key="7">
    <source>
        <dbReference type="Pfam" id="PF00520"/>
    </source>
</evidence>
<comment type="subcellular location">
    <subcellularLocation>
        <location evidence="1">Membrane</location>
        <topology evidence="1">Multi-pass membrane protein</topology>
    </subcellularLocation>
</comment>
<feature type="transmembrane region" description="Helical" evidence="6">
    <location>
        <begin position="20"/>
        <end position="45"/>
    </location>
</feature>
<accession>A0AB34GDM9</accession>
<dbReference type="FunFam" id="1.10.287.70:FF:000115">
    <property type="entry name" value="Cation channel sperm-associated protein 2"/>
    <property type="match status" value="1"/>
</dbReference>
<reference evidence="8 9" key="1">
    <citation type="submission" date="2022-11" db="EMBL/GenBank/DDBJ databases">
        <title>Whole genome sequence of Eschrichtius robustus ER-17-0199.</title>
        <authorList>
            <person name="Bruniche-Olsen A."/>
            <person name="Black A.N."/>
            <person name="Fields C.J."/>
            <person name="Walden K."/>
            <person name="Dewoody J.A."/>
        </authorList>
    </citation>
    <scope>NUCLEOTIDE SEQUENCE [LARGE SCALE GENOMIC DNA]</scope>
    <source>
        <strain evidence="8">ER-17-0199</strain>
        <tissue evidence="8">Blubber</tissue>
    </source>
</reference>
<dbReference type="EMBL" id="JAIQCJ010002324">
    <property type="protein sequence ID" value="KAJ8776905.1"/>
    <property type="molecule type" value="Genomic_DNA"/>
</dbReference>
<evidence type="ECO:0000256" key="5">
    <source>
        <dbReference type="SAM" id="MobiDB-lite"/>
    </source>
</evidence>
<feature type="transmembrane region" description="Helical" evidence="6">
    <location>
        <begin position="81"/>
        <end position="100"/>
    </location>
</feature>
<dbReference type="InterPro" id="IPR005821">
    <property type="entry name" value="Ion_trans_dom"/>
</dbReference>
<name>A0AB34GDM9_ESCRO</name>
<dbReference type="Gene3D" id="1.20.120.350">
    <property type="entry name" value="Voltage-gated potassium channels. Chain C"/>
    <property type="match status" value="1"/>
</dbReference>
<dbReference type="GO" id="GO:0036128">
    <property type="term" value="C:CatSper complex"/>
    <property type="evidence" value="ECO:0007669"/>
    <property type="project" value="InterPro"/>
</dbReference>
<evidence type="ECO:0000313" key="9">
    <source>
        <dbReference type="Proteomes" id="UP001159641"/>
    </source>
</evidence>
<dbReference type="GO" id="GO:0048240">
    <property type="term" value="P:sperm capacitation"/>
    <property type="evidence" value="ECO:0007669"/>
    <property type="project" value="TreeGrafter"/>
</dbReference>
<evidence type="ECO:0000256" key="3">
    <source>
        <dbReference type="ARBA" id="ARBA00022989"/>
    </source>
</evidence>
<dbReference type="GO" id="GO:0005227">
    <property type="term" value="F:calcium-activated cation channel activity"/>
    <property type="evidence" value="ECO:0007669"/>
    <property type="project" value="InterPro"/>
</dbReference>
<feature type="domain" description="Ion transport" evidence="7">
    <location>
        <begin position="2"/>
        <end position="187"/>
    </location>
</feature>
<feature type="compositionally biased region" description="Basic residues" evidence="5">
    <location>
        <begin position="242"/>
        <end position="254"/>
    </location>
</feature>
<evidence type="ECO:0000256" key="6">
    <source>
        <dbReference type="SAM" id="Phobius"/>
    </source>
</evidence>
<dbReference type="InterPro" id="IPR027359">
    <property type="entry name" value="Volt_channel_dom_sf"/>
</dbReference>
<dbReference type="InterPro" id="IPR028747">
    <property type="entry name" value="CatSper2"/>
</dbReference>
<dbReference type="Proteomes" id="UP001159641">
    <property type="component" value="Unassembled WGS sequence"/>
</dbReference>
<feature type="transmembrane region" description="Helical" evidence="6">
    <location>
        <begin position="158"/>
        <end position="178"/>
    </location>
</feature>
<dbReference type="Pfam" id="PF00520">
    <property type="entry name" value="Ion_trans"/>
    <property type="match status" value="1"/>
</dbReference>
<keyword evidence="4 6" id="KW-0472">Membrane</keyword>
<feature type="region of interest" description="Disordered" evidence="5">
    <location>
        <begin position="223"/>
        <end position="254"/>
    </location>
</feature>
<dbReference type="PANTHER" id="PTHR46923:SF1">
    <property type="entry name" value="CATION CHANNEL SPERM-ASSOCIATED PROTEIN 2"/>
    <property type="match status" value="1"/>
</dbReference>
<keyword evidence="9" id="KW-1185">Reference proteome</keyword>
<feature type="compositionally biased region" description="Basic and acidic residues" evidence="5">
    <location>
        <begin position="226"/>
        <end position="240"/>
    </location>
</feature>
<dbReference type="PANTHER" id="PTHR46923">
    <property type="entry name" value="CATION CHANNEL SPERM-ASSOCIATED PROTEIN 2"/>
    <property type="match status" value="1"/>
</dbReference>
<proteinExistence type="predicted"/>
<evidence type="ECO:0000256" key="1">
    <source>
        <dbReference type="ARBA" id="ARBA00004141"/>
    </source>
</evidence>
<protein>
    <recommendedName>
        <fullName evidence="7">Ion transport domain-containing protein</fullName>
    </recommendedName>
</protein>
<dbReference type="Gene3D" id="1.10.287.70">
    <property type="match status" value="1"/>
</dbReference>
<evidence type="ECO:0000256" key="4">
    <source>
        <dbReference type="ARBA" id="ARBA00023136"/>
    </source>
</evidence>
<sequence length="357" mass="41939">MWLSSFFLFWKNAWNVFDFVVTILSLIPEVVVLVGVTSHSVWLQLLRICRVLRSLKLFARFRQVRVIILALVRALKSMTFLLMLLLIFFYIFAVAGVYFFENYTRSTRQDLEYHMFFSDLLNSVVTVFILFTMDHWYALLQDTWKVPEVSRTFSSIYVILWLLLGSIIFRNIIVAMMVTNFQNIRNELNEEMTHLEVQHKADIFKRQIIQRDANQQGESLDLTVASKEESKHSATKESSRASKSKPKKSLSKMKKSAFSSSSSYSSSYCSSSSDSRYYDPVGQLDWETRVHQNLPGLMDMDQDERVVWPRDSLFRYFELLEKLQYNLEERKRLQEFAGHLSDLNSKGLRLKFNSYGD</sequence>
<dbReference type="GO" id="GO:0030317">
    <property type="term" value="P:flagellated sperm motility"/>
    <property type="evidence" value="ECO:0007669"/>
    <property type="project" value="InterPro"/>
</dbReference>
<feature type="transmembrane region" description="Helical" evidence="6">
    <location>
        <begin position="120"/>
        <end position="138"/>
    </location>
</feature>
<organism evidence="8 9">
    <name type="scientific">Eschrichtius robustus</name>
    <name type="common">California gray whale</name>
    <name type="synonym">Eschrichtius gibbosus</name>
    <dbReference type="NCBI Taxonomy" id="9764"/>
    <lineage>
        <taxon>Eukaryota</taxon>
        <taxon>Metazoa</taxon>
        <taxon>Chordata</taxon>
        <taxon>Craniata</taxon>
        <taxon>Vertebrata</taxon>
        <taxon>Euteleostomi</taxon>
        <taxon>Mammalia</taxon>
        <taxon>Eutheria</taxon>
        <taxon>Laurasiatheria</taxon>
        <taxon>Artiodactyla</taxon>
        <taxon>Whippomorpha</taxon>
        <taxon>Cetacea</taxon>
        <taxon>Mysticeti</taxon>
        <taxon>Eschrichtiidae</taxon>
        <taxon>Eschrichtius</taxon>
    </lineage>
</organism>